<gene>
    <name evidence="1" type="ORF">ROR02_10130</name>
</gene>
<organism evidence="1 2">
    <name type="scientific">Pararhodospirillum oryzae</name>
    <dbReference type="NCBI Taxonomy" id="478448"/>
    <lineage>
        <taxon>Bacteria</taxon>
        <taxon>Pseudomonadati</taxon>
        <taxon>Pseudomonadota</taxon>
        <taxon>Alphaproteobacteria</taxon>
        <taxon>Rhodospirillales</taxon>
        <taxon>Rhodospirillaceae</taxon>
        <taxon>Pararhodospirillum</taxon>
    </lineage>
</organism>
<comment type="caution">
    <text evidence="1">The sequence shown here is derived from an EMBL/GenBank/DDBJ whole genome shotgun (WGS) entry which is preliminary data.</text>
</comment>
<protein>
    <submittedName>
        <fullName evidence="1">Uncharacterized protein</fullName>
    </submittedName>
</protein>
<evidence type="ECO:0000313" key="1">
    <source>
        <dbReference type="EMBL" id="GEO80882.1"/>
    </source>
</evidence>
<evidence type="ECO:0000313" key="2">
    <source>
        <dbReference type="Proteomes" id="UP000321567"/>
    </source>
</evidence>
<accession>A0A512H615</accession>
<dbReference type="RefSeq" id="WP_246135409.1">
    <property type="nucleotide sequence ID" value="NZ_BJZO01000019.1"/>
</dbReference>
<reference evidence="1 2" key="1">
    <citation type="submission" date="2019-07" db="EMBL/GenBank/DDBJ databases">
        <title>Whole genome shotgun sequence of Rhodospirillum oryzae NBRC 107573.</title>
        <authorList>
            <person name="Hosoyama A."/>
            <person name="Uohara A."/>
            <person name="Ohji S."/>
            <person name="Ichikawa N."/>
        </authorList>
    </citation>
    <scope>NUCLEOTIDE SEQUENCE [LARGE SCALE GENOMIC DNA]</scope>
    <source>
        <strain evidence="1 2">NBRC 107573</strain>
    </source>
</reference>
<proteinExistence type="predicted"/>
<name>A0A512H615_9PROT</name>
<dbReference type="EMBL" id="BJZO01000019">
    <property type="protein sequence ID" value="GEO80882.1"/>
    <property type="molecule type" value="Genomic_DNA"/>
</dbReference>
<dbReference type="AlphaFoldDB" id="A0A512H615"/>
<keyword evidence="2" id="KW-1185">Reference proteome</keyword>
<sequence length="161" mass="16441">MMTPEPACLVAAPCRTKPLASRQRGKAGFLGPCGARGRGGLVALALAVVLGGWAGLCAPVRAGDAPAFVSGTDDLPLMPALRPLAGTGMVFDSPGGRLIEAYATGAVRAADVLAFYRDTLPQLGWRVKGPNSFARDGEVLDLDFTTGASTLTVRFSLAPGG</sequence>
<dbReference type="Proteomes" id="UP000321567">
    <property type="component" value="Unassembled WGS sequence"/>
</dbReference>